<name>A0A0J1H7H0_9GAMM</name>
<sequence length="78" mass="8232">MGLVPENRRCCAPVRYDEDDPRHPDQRRTACRGGTMPSHAGDTDIGADANANVNAGIGSKVCDQPVTHINSAKSDANG</sequence>
<dbReference type="EMBL" id="LDOU01000016">
    <property type="protein sequence ID" value="KLV07644.1"/>
    <property type="molecule type" value="Genomic_DNA"/>
</dbReference>
<organism evidence="2 3">
    <name type="scientific">Photobacterium ganghwense</name>
    <dbReference type="NCBI Taxonomy" id="320778"/>
    <lineage>
        <taxon>Bacteria</taxon>
        <taxon>Pseudomonadati</taxon>
        <taxon>Pseudomonadota</taxon>
        <taxon>Gammaproteobacteria</taxon>
        <taxon>Vibrionales</taxon>
        <taxon>Vibrionaceae</taxon>
        <taxon>Photobacterium</taxon>
    </lineage>
</organism>
<dbReference type="AlphaFoldDB" id="A0A0J1H7H0"/>
<proteinExistence type="predicted"/>
<evidence type="ECO:0000256" key="1">
    <source>
        <dbReference type="SAM" id="MobiDB-lite"/>
    </source>
</evidence>
<accession>A0A0J1H7H0</accession>
<evidence type="ECO:0000313" key="3">
    <source>
        <dbReference type="Proteomes" id="UP000035909"/>
    </source>
</evidence>
<dbReference type="STRING" id="320778.ABT57_17300"/>
<gene>
    <name evidence="2" type="ORF">ABT57_17300</name>
</gene>
<feature type="region of interest" description="Disordered" evidence="1">
    <location>
        <begin position="14"/>
        <end position="47"/>
    </location>
</feature>
<comment type="caution">
    <text evidence="2">The sequence shown here is derived from an EMBL/GenBank/DDBJ whole genome shotgun (WGS) entry which is preliminary data.</text>
</comment>
<dbReference type="Proteomes" id="UP000035909">
    <property type="component" value="Unassembled WGS sequence"/>
</dbReference>
<reference evidence="2 3" key="1">
    <citation type="submission" date="2015-05" db="EMBL/GenBank/DDBJ databases">
        <title>Photobacterium galathea sp. nov.</title>
        <authorList>
            <person name="Machado H."/>
            <person name="Gram L."/>
        </authorList>
    </citation>
    <scope>NUCLEOTIDE SEQUENCE [LARGE SCALE GENOMIC DNA]</scope>
    <source>
        <strain evidence="2 3">DSM 22954</strain>
    </source>
</reference>
<protein>
    <submittedName>
        <fullName evidence="2">Uncharacterized protein</fullName>
    </submittedName>
</protein>
<dbReference type="PATRIC" id="fig|320778.3.peg.3766"/>
<evidence type="ECO:0000313" key="2">
    <source>
        <dbReference type="EMBL" id="KLV07644.1"/>
    </source>
</evidence>
<keyword evidence="3" id="KW-1185">Reference proteome</keyword>